<dbReference type="Gene3D" id="3.60.20.10">
    <property type="entry name" value="Glutamine Phosphoribosylpyrophosphate, subunit 1, domain 1"/>
    <property type="match status" value="1"/>
</dbReference>
<evidence type="ECO:0000313" key="2">
    <source>
        <dbReference type="Proteomes" id="UP000322181"/>
    </source>
</evidence>
<gene>
    <name evidence="1" type="ORF">F4V73_06150</name>
</gene>
<dbReference type="RefSeq" id="WP_067361824.1">
    <property type="nucleotide sequence ID" value="NZ_BAAAFS010000001.1"/>
</dbReference>
<reference evidence="1 2" key="1">
    <citation type="submission" date="2019-09" db="EMBL/GenBank/DDBJ databases">
        <title>Draft genome sequence of various Type strains from the CCUG.</title>
        <authorList>
            <person name="Pineiro-Iglesias B."/>
            <person name="Tunovic T."/>
            <person name="Unosson C."/>
            <person name="Inganas E."/>
            <person name="Ohlen M."/>
            <person name="Cardew S."/>
            <person name="Jensie-Markopoulos S."/>
            <person name="Salva-Serra F."/>
            <person name="Jaen-Luchoro D."/>
            <person name="Karlsson R."/>
            <person name="Svensson-Stadler L."/>
            <person name="Chun J."/>
            <person name="Moore E."/>
        </authorList>
    </citation>
    <scope>NUCLEOTIDE SEQUENCE [LARGE SCALE GENOMIC DNA]</scope>
    <source>
        <strain evidence="1 2">CCUG 53682T</strain>
    </source>
</reference>
<comment type="caution">
    <text evidence="1">The sequence shown here is derived from an EMBL/GenBank/DDBJ whole genome shotgun (WGS) entry which is preliminary data.</text>
</comment>
<dbReference type="Proteomes" id="UP000322181">
    <property type="component" value="Unassembled WGS sequence"/>
</dbReference>
<evidence type="ECO:0000313" key="1">
    <source>
        <dbReference type="EMBL" id="KAA8717425.1"/>
    </source>
</evidence>
<proteinExistence type="predicted"/>
<name>A0A5M9RD84_9GAMM</name>
<sequence>MTTIAWDGETLASDSQAQASDIICSTSEVKIYQPQPGERWSIYGETVLAIGCAGECGIERELQKLMSENLTYASQFIPSTSFTAIAVISKNLAYIIGKSQGEDRAGISPQTEPYAIGSGSVIASTAMHCGKDAVEAVRIAIDMDPNSGGHIQAFTI</sequence>
<accession>A0A5M9RD84</accession>
<protein>
    <submittedName>
        <fullName evidence="1">Uncharacterized protein</fullName>
    </submittedName>
</protein>
<dbReference type="SUPFAM" id="SSF56235">
    <property type="entry name" value="N-terminal nucleophile aminohydrolases (Ntn hydrolases)"/>
    <property type="match status" value="1"/>
</dbReference>
<dbReference type="AlphaFoldDB" id="A0A5M9RD84"/>
<dbReference type="EMBL" id="VXKB01000001">
    <property type="protein sequence ID" value="KAA8717425.1"/>
    <property type="molecule type" value="Genomic_DNA"/>
</dbReference>
<organism evidence="1 2">
    <name type="scientific">Morganella psychrotolerans</name>
    <dbReference type="NCBI Taxonomy" id="368603"/>
    <lineage>
        <taxon>Bacteria</taxon>
        <taxon>Pseudomonadati</taxon>
        <taxon>Pseudomonadota</taxon>
        <taxon>Gammaproteobacteria</taxon>
        <taxon>Enterobacterales</taxon>
        <taxon>Morganellaceae</taxon>
        <taxon>Morganella</taxon>
    </lineage>
</organism>
<dbReference type="OrthoDB" id="7267632at2"/>
<dbReference type="InterPro" id="IPR029055">
    <property type="entry name" value="Ntn_hydrolases_N"/>
</dbReference>